<dbReference type="EMBL" id="AVOT02003691">
    <property type="protein sequence ID" value="MBW0474301.1"/>
    <property type="molecule type" value="Genomic_DNA"/>
</dbReference>
<evidence type="ECO:0000313" key="3">
    <source>
        <dbReference type="Proteomes" id="UP000765509"/>
    </source>
</evidence>
<keyword evidence="3" id="KW-1185">Reference proteome</keyword>
<dbReference type="InterPro" id="IPR005135">
    <property type="entry name" value="Endo/exonuclease/phosphatase"/>
</dbReference>
<accession>A0A9Q3BXF0</accession>
<proteinExistence type="predicted"/>
<evidence type="ECO:0000259" key="1">
    <source>
        <dbReference type="PROSITE" id="PS50878"/>
    </source>
</evidence>
<dbReference type="Proteomes" id="UP000765509">
    <property type="component" value="Unassembled WGS sequence"/>
</dbReference>
<dbReference type="SUPFAM" id="SSF56219">
    <property type="entry name" value="DNase I-like"/>
    <property type="match status" value="1"/>
</dbReference>
<dbReference type="OrthoDB" id="2506499at2759"/>
<evidence type="ECO:0000313" key="2">
    <source>
        <dbReference type="EMBL" id="MBW0474301.1"/>
    </source>
</evidence>
<protein>
    <recommendedName>
        <fullName evidence="1">Reverse transcriptase domain-containing protein</fullName>
    </recommendedName>
</protein>
<name>A0A9Q3BXF0_9BASI</name>
<dbReference type="PROSITE" id="PS50878">
    <property type="entry name" value="RT_POL"/>
    <property type="match status" value="1"/>
</dbReference>
<dbReference type="Pfam" id="PF00078">
    <property type="entry name" value="RVT_1"/>
    <property type="match status" value="1"/>
</dbReference>
<dbReference type="SUPFAM" id="SSF56672">
    <property type="entry name" value="DNA/RNA polymerases"/>
    <property type="match status" value="1"/>
</dbReference>
<reference evidence="2" key="1">
    <citation type="submission" date="2021-03" db="EMBL/GenBank/DDBJ databases">
        <title>Draft genome sequence of rust myrtle Austropuccinia psidii MF-1, a brazilian biotype.</title>
        <authorList>
            <person name="Quecine M.C."/>
            <person name="Pachon D.M.R."/>
            <person name="Bonatelli M.L."/>
            <person name="Correr F.H."/>
            <person name="Franceschini L.M."/>
            <person name="Leite T.F."/>
            <person name="Margarido G.R.A."/>
            <person name="Almeida C.A."/>
            <person name="Ferrarezi J.A."/>
            <person name="Labate C.A."/>
        </authorList>
    </citation>
    <scope>NUCLEOTIDE SEQUENCE</scope>
    <source>
        <strain evidence="2">MF-1</strain>
    </source>
</reference>
<comment type="caution">
    <text evidence="2">The sequence shown here is derived from an EMBL/GenBank/DDBJ whole genome shotgun (WGS) entry which is preliminary data.</text>
</comment>
<dbReference type="Gene3D" id="3.60.10.10">
    <property type="entry name" value="Endonuclease/exonuclease/phosphatase"/>
    <property type="match status" value="1"/>
</dbReference>
<organism evidence="2 3">
    <name type="scientific">Austropuccinia psidii MF-1</name>
    <dbReference type="NCBI Taxonomy" id="1389203"/>
    <lineage>
        <taxon>Eukaryota</taxon>
        <taxon>Fungi</taxon>
        <taxon>Dikarya</taxon>
        <taxon>Basidiomycota</taxon>
        <taxon>Pucciniomycotina</taxon>
        <taxon>Pucciniomycetes</taxon>
        <taxon>Pucciniales</taxon>
        <taxon>Sphaerophragmiaceae</taxon>
        <taxon>Austropuccinia</taxon>
    </lineage>
</organism>
<dbReference type="InterPro" id="IPR043502">
    <property type="entry name" value="DNA/RNA_pol_sf"/>
</dbReference>
<dbReference type="InterPro" id="IPR036691">
    <property type="entry name" value="Endo/exonu/phosph_ase_sf"/>
</dbReference>
<dbReference type="PANTHER" id="PTHR19446">
    <property type="entry name" value="REVERSE TRANSCRIPTASES"/>
    <property type="match status" value="1"/>
</dbReference>
<dbReference type="CDD" id="cd01650">
    <property type="entry name" value="RT_nLTR_like"/>
    <property type="match status" value="1"/>
</dbReference>
<dbReference type="GO" id="GO:0003824">
    <property type="term" value="F:catalytic activity"/>
    <property type="evidence" value="ECO:0007669"/>
    <property type="project" value="InterPro"/>
</dbReference>
<dbReference type="Pfam" id="PF03372">
    <property type="entry name" value="Exo_endo_phos"/>
    <property type="match status" value="1"/>
</dbReference>
<dbReference type="InterPro" id="IPR000477">
    <property type="entry name" value="RT_dom"/>
</dbReference>
<sequence length="1305" mass="146894">MLVLGAVAPSSEGGDSNAWLGKPFPVPQQGLEKRSLGSSVCGPLGRPACLSDQGTGGPCDSLGRRNLYKHYQYLNAPPELALGLSLSQFPVSVHKQENEFRFSTHSRMILTNTGSMTTVQMYSSLKHSLKCCPGVYEGIVKIKSVTQPNRQKCFDLWVKQDIAAGLQKNLKLDFSGRNGLRHTLGQLKLPEHELVGKYMLPKYQLYKWKPYQDRAIVKPSRPEASPVLLSSLLTWNLNGLGTKRPWLEQLANLNLCGVIAIQEHLLSPLQYPPSLKNFVTYNKSRGPGFRGQALFVHRSLASHEVPTDEQTFIHVVVFGLCKGKPWHILALYLPSGTSRRGDRKAILARLRRHIAANIKDGNPLMTLMGDFNMDEQEIDTLLTTNSWRDLLLSQLKDPANNLTRMTDHQTDRSLDHFVVSKAVTHLSKEVNIIRDISWNTKLLQGHGDELALSDRWNVLKLDEINSQDELDNASNKYIEILNNVGDRLGIRGESRESSPRGFDNSTLRAIKRERRARRKLENALHSKLNPLVITKLTNTWVLMKGRSKLKQKKFAKTEKIKRARHITACLEGNEAKDFHQGKSRQSQIPTPCFNEQGDLLVDPEAILEERASYSAKLADDPVGISKNREHWGTYRATTAYTECSLQAPPPQTTPAKRKYGDNEFVEPLDYSYKALPRWDLPSKLITPALDKLHGIMEACLHLGKLPKLWGEELLISIEKPGLDPRYLCNTRASQLEAQGYFDTAQAGFRSRQEAIAQVIALSEILQRRGNMGLPTFGLYIDFKKAFDRVPHEGICSKLQLAGVHPKIINILRTSYDTASIQCFAGGMTSRPFPRLIGTRQGCPLSPLLFNVYVNDVLRETVQGITVPGVPGLYKGLLCADDTLALMDLPQEIQNTCNKLSTFCTKWHFAIGHSKCAVVPYGLRSDDGSVPNFHMTFSLDGGTINTDSTYKYLGCMMTNLPERYAPEILHAKRLSEKICKSLGCSQALLHDRQVHLSCKAQILQNYIHSMGTYGGEWIGLNKSRITGPQRAFNKALRLAYGGRTSAKHPSGFLIMMELGITPLHIHCSKARMRLYYKTTELRTPLKDLAQGRRQGNLGTWFSSTRSNMNKIRREMTEDTSGIGRWVRDKLSLAKYLHPKSIKRPLDDLPCPPTKRNHEDVEALGACLLIQELAYELKRSNRVVRYDRYEFGRTANFIHTSTTLPHLTEVIHWLSLLRMKALPTIRSRAQTLLHSMTPTSLKEGTCPACGRPLEENEEEWKHILLDCETFSAERECSMMQSLTLLAENIRLLKLPPSTCIYIHLLGG</sequence>
<gene>
    <name evidence="2" type="ORF">O181_014016</name>
</gene>
<feature type="domain" description="Reverse transcriptase" evidence="1">
    <location>
        <begin position="698"/>
        <end position="956"/>
    </location>
</feature>